<dbReference type="AlphaFoldDB" id="A0A1I1GCV0"/>
<evidence type="ECO:0000313" key="2">
    <source>
        <dbReference type="Proteomes" id="UP000198598"/>
    </source>
</evidence>
<keyword evidence="2" id="KW-1185">Reference proteome</keyword>
<protein>
    <submittedName>
        <fullName evidence="1">Uncharacterized protein</fullName>
    </submittedName>
</protein>
<name>A0A1I1GCV0_9BACT</name>
<sequence length="46" mass="5514">MSVISTELQQRRLFRTYTGIPFSSKQTNPGLYYYLYSRQNYSDLRA</sequence>
<evidence type="ECO:0000313" key="1">
    <source>
        <dbReference type="EMBL" id="SFC06940.1"/>
    </source>
</evidence>
<gene>
    <name evidence="1" type="ORF">SAMN05216167_101391</name>
</gene>
<reference evidence="1 2" key="1">
    <citation type="submission" date="2016-10" db="EMBL/GenBank/DDBJ databases">
        <authorList>
            <person name="de Groot N.N."/>
        </authorList>
    </citation>
    <scope>NUCLEOTIDE SEQUENCE [LARGE SCALE GENOMIC DNA]</scope>
    <source>
        <strain evidence="1 2">DSM 26130</strain>
    </source>
</reference>
<dbReference type="EMBL" id="FOLQ01000001">
    <property type="protein sequence ID" value="SFC06940.1"/>
    <property type="molecule type" value="Genomic_DNA"/>
</dbReference>
<organism evidence="1 2">
    <name type="scientific">Spirosoma endophyticum</name>
    <dbReference type="NCBI Taxonomy" id="662367"/>
    <lineage>
        <taxon>Bacteria</taxon>
        <taxon>Pseudomonadati</taxon>
        <taxon>Bacteroidota</taxon>
        <taxon>Cytophagia</taxon>
        <taxon>Cytophagales</taxon>
        <taxon>Cytophagaceae</taxon>
        <taxon>Spirosoma</taxon>
    </lineage>
</organism>
<dbReference type="STRING" id="662367.SAMN05216167_101391"/>
<dbReference type="Proteomes" id="UP000198598">
    <property type="component" value="Unassembled WGS sequence"/>
</dbReference>
<proteinExistence type="predicted"/>
<accession>A0A1I1GCV0</accession>